<reference evidence="1" key="1">
    <citation type="submission" date="2020-10" db="EMBL/GenBank/DDBJ databases">
        <title>Sequencing the genomes of 1000 actinobacteria strains.</title>
        <authorList>
            <person name="Klenk H.-P."/>
        </authorList>
    </citation>
    <scope>NUCLEOTIDE SEQUENCE</scope>
    <source>
        <strain evidence="1">DSM 46832</strain>
    </source>
</reference>
<dbReference type="InterPro" id="IPR036380">
    <property type="entry name" value="Isochorismatase-like_sf"/>
</dbReference>
<keyword evidence="2" id="KW-1185">Reference proteome</keyword>
<organism evidence="1 2">
    <name type="scientific">Plantactinospora soyae</name>
    <dbReference type="NCBI Taxonomy" id="1544732"/>
    <lineage>
        <taxon>Bacteria</taxon>
        <taxon>Bacillati</taxon>
        <taxon>Actinomycetota</taxon>
        <taxon>Actinomycetes</taxon>
        <taxon>Micromonosporales</taxon>
        <taxon>Micromonosporaceae</taxon>
        <taxon>Plantactinospora</taxon>
    </lineage>
</organism>
<protein>
    <submittedName>
        <fullName evidence="1">Nicotinamidase-related amidase</fullName>
    </submittedName>
</protein>
<dbReference type="SUPFAM" id="SSF52499">
    <property type="entry name" value="Isochorismatase-like hydrolases"/>
    <property type="match status" value="1"/>
</dbReference>
<sequence>MNVERAVLVVIDMQNGFINEQSQHVVPRVVDLPGRSSPPPR</sequence>
<dbReference type="AlphaFoldDB" id="A0A927M953"/>
<dbReference type="Proteomes" id="UP000649753">
    <property type="component" value="Unassembled WGS sequence"/>
</dbReference>
<comment type="caution">
    <text evidence="1">The sequence shown here is derived from an EMBL/GenBank/DDBJ whole genome shotgun (WGS) entry which is preliminary data.</text>
</comment>
<dbReference type="RefSeq" id="WP_318783142.1">
    <property type="nucleotide sequence ID" value="NZ_JADBEB010000001.1"/>
</dbReference>
<gene>
    <name evidence="1" type="ORF">H4W31_002398</name>
</gene>
<accession>A0A927M953</accession>
<proteinExistence type="predicted"/>
<evidence type="ECO:0000313" key="1">
    <source>
        <dbReference type="EMBL" id="MBE1486760.1"/>
    </source>
</evidence>
<evidence type="ECO:0000313" key="2">
    <source>
        <dbReference type="Proteomes" id="UP000649753"/>
    </source>
</evidence>
<dbReference type="EMBL" id="JADBEB010000001">
    <property type="protein sequence ID" value="MBE1486760.1"/>
    <property type="molecule type" value="Genomic_DNA"/>
</dbReference>
<name>A0A927M953_9ACTN</name>